<dbReference type="InterPro" id="IPR038732">
    <property type="entry name" value="HpyO/CreE_NAD-binding"/>
</dbReference>
<dbReference type="AlphaFoldDB" id="A0A6L3SUR0"/>
<dbReference type="InterPro" id="IPR036188">
    <property type="entry name" value="FAD/NAD-bd_sf"/>
</dbReference>
<dbReference type="OrthoDB" id="101972at2"/>
<protein>
    <submittedName>
        <fullName evidence="2">Pyridine nucleotide-disulfide oxidoreductase</fullName>
    </submittedName>
</protein>
<organism evidence="2 3">
    <name type="scientific">Methylobacterium soli</name>
    <dbReference type="NCBI Taxonomy" id="553447"/>
    <lineage>
        <taxon>Bacteria</taxon>
        <taxon>Pseudomonadati</taxon>
        <taxon>Pseudomonadota</taxon>
        <taxon>Alphaproteobacteria</taxon>
        <taxon>Hyphomicrobiales</taxon>
        <taxon>Methylobacteriaceae</taxon>
        <taxon>Methylobacterium</taxon>
    </lineage>
</organism>
<dbReference type="EMBL" id="VZZK01000039">
    <property type="protein sequence ID" value="KAB1074114.1"/>
    <property type="molecule type" value="Genomic_DNA"/>
</dbReference>
<keyword evidence="3" id="KW-1185">Reference proteome</keyword>
<dbReference type="PANTHER" id="PTHR40254:SF1">
    <property type="entry name" value="BLR0577 PROTEIN"/>
    <property type="match status" value="1"/>
</dbReference>
<dbReference type="Proteomes" id="UP000474159">
    <property type="component" value="Unassembled WGS sequence"/>
</dbReference>
<dbReference type="RefSeq" id="WP_151003932.1">
    <property type="nucleotide sequence ID" value="NZ_BPQY01000375.1"/>
</dbReference>
<evidence type="ECO:0000313" key="3">
    <source>
        <dbReference type="Proteomes" id="UP000474159"/>
    </source>
</evidence>
<dbReference type="PANTHER" id="PTHR40254">
    <property type="entry name" value="BLR0577 PROTEIN"/>
    <property type="match status" value="1"/>
</dbReference>
<accession>A0A6L3SUR0</accession>
<name>A0A6L3SUR0_9HYPH</name>
<reference evidence="2 3" key="1">
    <citation type="submission" date="2019-09" db="EMBL/GenBank/DDBJ databases">
        <title>YIM 48816 draft genome.</title>
        <authorList>
            <person name="Jiang L."/>
        </authorList>
    </citation>
    <scope>NUCLEOTIDE SEQUENCE [LARGE SCALE GENOMIC DNA]</scope>
    <source>
        <strain evidence="2 3">YIM 48816</strain>
    </source>
</reference>
<evidence type="ECO:0000313" key="2">
    <source>
        <dbReference type="EMBL" id="KAB1074114.1"/>
    </source>
</evidence>
<feature type="domain" description="FAD-dependent urate hydroxylase HpyO/Asp monooxygenase CreE-like FAD/NAD(P)-binding" evidence="1">
    <location>
        <begin position="11"/>
        <end position="161"/>
    </location>
</feature>
<dbReference type="SUPFAM" id="SSF51905">
    <property type="entry name" value="FAD/NAD(P)-binding domain"/>
    <property type="match status" value="1"/>
</dbReference>
<dbReference type="Pfam" id="PF13454">
    <property type="entry name" value="NAD_binding_9"/>
    <property type="match status" value="1"/>
</dbReference>
<comment type="caution">
    <text evidence="2">The sequence shown here is derived from an EMBL/GenBank/DDBJ whole genome shotgun (WGS) entry which is preliminary data.</text>
</comment>
<dbReference type="InterPro" id="IPR052189">
    <property type="entry name" value="L-asp_N-monooxygenase_NS-form"/>
</dbReference>
<gene>
    <name evidence="2" type="ORF">F6X53_26300</name>
</gene>
<proteinExistence type="predicted"/>
<sequence length="456" mass="48673">MPATDTTLPIAVIGAGFSGTMAAIQLLSALPQSRPVLLCERAEAFGRGLAYATPAPAHLLNLRAANMSAFPDRPHHFEAWLAGQTEEGVQRTPAGTFAPRGLYGRYLAELLQRAITAGGVPRLHLVNDAVTDLEPAGAGYILHTEGGPVHRVAGAVLAAGNLAGPGAPHSHYRVDPWQLEQFGRLHPHLPVLIVGTGLTMVDTVASLRAHGFSGRIVAVSRRGLLPRVHAPVEARPAPNLTTQDLASLSVLLGRIRREVAAADAAGSDWRGVLDGLRPITDLIWRSLPPAERARFLRHLRPFWDVHRHRTAPPAARTIADEIARGSLEVLAGRIRTIRDAEAQALVTLRPRGAGEDRHLAVQCILDATGIGLVSETPDPLLRRLMARGLVRPGPFGLGLDAGPDYRALGPRGGRLWTLGPLLRGVLWECIAVPDIRNQAVEVAALVAADLDRAEAA</sequence>
<evidence type="ECO:0000259" key="1">
    <source>
        <dbReference type="Pfam" id="PF13454"/>
    </source>
</evidence>
<dbReference type="Gene3D" id="3.50.50.60">
    <property type="entry name" value="FAD/NAD(P)-binding domain"/>
    <property type="match status" value="1"/>
</dbReference>